<keyword evidence="2" id="KW-0812">Transmembrane</keyword>
<feature type="transmembrane region" description="Helical" evidence="2">
    <location>
        <begin position="406"/>
        <end position="431"/>
    </location>
</feature>
<organism evidence="3 4">
    <name type="scientific">Pontiella desulfatans</name>
    <dbReference type="NCBI Taxonomy" id="2750659"/>
    <lineage>
        <taxon>Bacteria</taxon>
        <taxon>Pseudomonadati</taxon>
        <taxon>Kiritimatiellota</taxon>
        <taxon>Kiritimatiellia</taxon>
        <taxon>Kiritimatiellales</taxon>
        <taxon>Pontiellaceae</taxon>
        <taxon>Pontiella</taxon>
    </lineage>
</organism>
<evidence type="ECO:0000256" key="2">
    <source>
        <dbReference type="SAM" id="Phobius"/>
    </source>
</evidence>
<comment type="similarity">
    <text evidence="1">Belongs to the sodium:galactoside symporter (TC 2.A.2) family.</text>
</comment>
<dbReference type="InterPro" id="IPR036259">
    <property type="entry name" value="MFS_trans_sf"/>
</dbReference>
<dbReference type="NCBIfam" id="TIGR00792">
    <property type="entry name" value="gph"/>
    <property type="match status" value="1"/>
</dbReference>
<dbReference type="PANTHER" id="PTHR11328:SF24">
    <property type="entry name" value="MAJOR FACILITATOR SUPERFAMILY (MFS) PROFILE DOMAIN-CONTAINING PROTEIN"/>
    <property type="match status" value="1"/>
</dbReference>
<proteinExistence type="inferred from homology"/>
<dbReference type="PANTHER" id="PTHR11328">
    <property type="entry name" value="MAJOR FACILITATOR SUPERFAMILY DOMAIN-CONTAINING PROTEIN"/>
    <property type="match status" value="1"/>
</dbReference>
<feature type="transmembrane region" description="Helical" evidence="2">
    <location>
        <begin position="451"/>
        <end position="471"/>
    </location>
</feature>
<keyword evidence="2" id="KW-0472">Membrane</keyword>
<dbReference type="Proteomes" id="UP000366872">
    <property type="component" value="Unassembled WGS sequence"/>
</dbReference>
<reference evidence="3 4" key="1">
    <citation type="submission" date="2019-04" db="EMBL/GenBank/DDBJ databases">
        <authorList>
            <person name="Van Vliet M D."/>
        </authorList>
    </citation>
    <scope>NUCLEOTIDE SEQUENCE [LARGE SCALE GENOMIC DNA]</scope>
    <source>
        <strain evidence="3 4">F1</strain>
    </source>
</reference>
<feature type="transmembrane region" description="Helical" evidence="2">
    <location>
        <begin position="184"/>
        <end position="206"/>
    </location>
</feature>
<feature type="transmembrane region" description="Helical" evidence="2">
    <location>
        <begin position="48"/>
        <end position="71"/>
    </location>
</feature>
<dbReference type="CDD" id="cd17332">
    <property type="entry name" value="MFS_MelB_like"/>
    <property type="match status" value="1"/>
</dbReference>
<gene>
    <name evidence="3" type="primary">yicJ_7</name>
    <name evidence="3" type="ORF">PDESU_06082</name>
</gene>
<dbReference type="Pfam" id="PF13347">
    <property type="entry name" value="MFS_2"/>
    <property type="match status" value="2"/>
</dbReference>
<sequence length="495" mass="54768">MGHFHQKLSFREKVGYSLGDGAANLVFQVLMAYQFMFFTQILGLSPKAAGLLFLIGRFFDAFTDPAMGFVADRTKTKWGRFRPWLIWSALPFAAIFWLTFTSPGWSPTGQMVYAYLMYFLLMAVYTVNNVPYCALNGVMTGDVDERTSLSTYRFVCVTIVSFIVQGMTLPLVDKFGQGDDAKGWSITMGIFAVVTIFLFVICFFSVKERVEPDPDQQSSAKQDMLDTFKNRPWVILFSATLMIFIMLVVRGGSLPLFMEHIADRQSLADFIGSMGLQSVDGVAPTGFGKFLNAFGYLLKPDHSNVPGVAYGIMGMLGTFTMFLGVLCSKPLSKLFGKRMVFVGSLVVTTFVTLWLFYIPSTNVRAMLWQSALWGLAYGPTVPLLWSMIADTADYSEWKTGRRATGFTFAGVVFALKFGLGVGGYIQGLILAQYGYEGGAELAERAMTGIRVASSVAPAAFIIAAVAILLFYPISKELNYQIGDDLAKRRKERAGE</sequence>
<dbReference type="GO" id="GO:0005886">
    <property type="term" value="C:plasma membrane"/>
    <property type="evidence" value="ECO:0007669"/>
    <property type="project" value="TreeGrafter"/>
</dbReference>
<dbReference type="AlphaFoldDB" id="A0A6C2UE43"/>
<evidence type="ECO:0000256" key="1">
    <source>
        <dbReference type="ARBA" id="ARBA00009617"/>
    </source>
</evidence>
<feature type="transmembrane region" description="Helical" evidence="2">
    <location>
        <begin position="83"/>
        <end position="100"/>
    </location>
</feature>
<keyword evidence="4" id="KW-1185">Reference proteome</keyword>
<evidence type="ECO:0000313" key="3">
    <source>
        <dbReference type="EMBL" id="VGO17486.1"/>
    </source>
</evidence>
<dbReference type="GO" id="GO:0015293">
    <property type="term" value="F:symporter activity"/>
    <property type="evidence" value="ECO:0007669"/>
    <property type="project" value="InterPro"/>
</dbReference>
<feature type="transmembrane region" description="Helical" evidence="2">
    <location>
        <begin position="21"/>
        <end position="42"/>
    </location>
</feature>
<feature type="transmembrane region" description="Helical" evidence="2">
    <location>
        <begin position="151"/>
        <end position="172"/>
    </location>
</feature>
<dbReference type="SUPFAM" id="SSF103473">
    <property type="entry name" value="MFS general substrate transporter"/>
    <property type="match status" value="1"/>
</dbReference>
<dbReference type="InterPro" id="IPR039672">
    <property type="entry name" value="MFS_2"/>
</dbReference>
<feature type="transmembrane region" description="Helical" evidence="2">
    <location>
        <begin position="307"/>
        <end position="327"/>
    </location>
</feature>
<keyword evidence="2" id="KW-1133">Transmembrane helix</keyword>
<name>A0A6C2UE43_PONDE</name>
<dbReference type="Gene3D" id="1.20.1250.20">
    <property type="entry name" value="MFS general substrate transporter like domains"/>
    <property type="match status" value="2"/>
</dbReference>
<evidence type="ECO:0000313" key="4">
    <source>
        <dbReference type="Proteomes" id="UP000366872"/>
    </source>
</evidence>
<dbReference type="GO" id="GO:0006814">
    <property type="term" value="P:sodium ion transport"/>
    <property type="evidence" value="ECO:0007669"/>
    <property type="project" value="InterPro"/>
</dbReference>
<protein>
    <submittedName>
        <fullName evidence="3">Inner membrane symporter YicJ</fullName>
    </submittedName>
</protein>
<dbReference type="GO" id="GO:0008643">
    <property type="term" value="P:carbohydrate transport"/>
    <property type="evidence" value="ECO:0007669"/>
    <property type="project" value="InterPro"/>
</dbReference>
<dbReference type="EMBL" id="CAAHFG010000004">
    <property type="protein sequence ID" value="VGO17486.1"/>
    <property type="molecule type" value="Genomic_DNA"/>
</dbReference>
<feature type="transmembrane region" description="Helical" evidence="2">
    <location>
        <begin position="112"/>
        <end position="130"/>
    </location>
</feature>
<feature type="transmembrane region" description="Helical" evidence="2">
    <location>
        <begin position="233"/>
        <end position="249"/>
    </location>
</feature>
<feature type="transmembrane region" description="Helical" evidence="2">
    <location>
        <begin position="339"/>
        <end position="359"/>
    </location>
</feature>
<accession>A0A6C2UE43</accession>
<dbReference type="InterPro" id="IPR001927">
    <property type="entry name" value="Na/Gal_symport"/>
</dbReference>
<dbReference type="RefSeq" id="WP_136082953.1">
    <property type="nucleotide sequence ID" value="NZ_CAAHFG010000004.1"/>
</dbReference>
<feature type="transmembrane region" description="Helical" evidence="2">
    <location>
        <begin position="365"/>
        <end position="385"/>
    </location>
</feature>